<dbReference type="Proteomes" id="UP000004226">
    <property type="component" value="Unassembled WGS sequence"/>
</dbReference>
<gene>
    <name evidence="2" type="ORF">HMPREF0554_0711</name>
</gene>
<organism evidence="2 3">
    <name type="scientific">Pseudoleptotrichia goodfellowii F0264</name>
    <dbReference type="NCBI Taxonomy" id="596323"/>
    <lineage>
        <taxon>Bacteria</taxon>
        <taxon>Fusobacteriati</taxon>
        <taxon>Fusobacteriota</taxon>
        <taxon>Fusobacteriia</taxon>
        <taxon>Fusobacteriales</taxon>
        <taxon>Leptotrichiaceae</taxon>
        <taxon>Pseudoleptotrichia</taxon>
    </lineage>
</organism>
<comment type="caution">
    <text evidence="2">The sequence shown here is derived from an EMBL/GenBank/DDBJ whole genome shotgun (WGS) entry which is preliminary data.</text>
</comment>
<keyword evidence="1" id="KW-0472">Membrane</keyword>
<name>D0GMT6_9FUSO</name>
<reference evidence="2 3" key="1">
    <citation type="submission" date="2009-10" db="EMBL/GenBank/DDBJ databases">
        <authorList>
            <person name="Harkins D.M."/>
            <person name="Madupu R."/>
            <person name="Durkin A.S."/>
            <person name="Torralba M."/>
            <person name="Methe B."/>
            <person name="Sutton G.G."/>
            <person name="Strausberg R.L."/>
            <person name="Nelson K.E."/>
        </authorList>
    </citation>
    <scope>NUCLEOTIDE SEQUENCE [LARGE SCALE GENOMIC DNA]</scope>
    <source>
        <strain evidence="2 3">F0264</strain>
    </source>
</reference>
<keyword evidence="3" id="KW-1185">Reference proteome</keyword>
<accession>D0GMT6</accession>
<keyword evidence="1" id="KW-0812">Transmembrane</keyword>
<evidence type="ECO:0000313" key="2">
    <source>
        <dbReference type="EMBL" id="EEY34595.1"/>
    </source>
</evidence>
<feature type="transmembrane region" description="Helical" evidence="1">
    <location>
        <begin position="61"/>
        <end position="84"/>
    </location>
</feature>
<protein>
    <submittedName>
        <fullName evidence="2">Uncharacterized protein</fullName>
    </submittedName>
</protein>
<sequence length="94" mass="11186">MSDNNKKNLNYIGVLIGRVNELNSKFSFQNEISIIKFFIIMFFLIVYYYIISFFINPKLNIIEIIFVIAVAFMVIIVLPIYSILWGNRKRLRKN</sequence>
<proteinExistence type="predicted"/>
<feature type="transmembrane region" description="Helical" evidence="1">
    <location>
        <begin position="34"/>
        <end position="55"/>
    </location>
</feature>
<dbReference type="AlphaFoldDB" id="D0GMT6"/>
<dbReference type="EMBL" id="ADAD01000148">
    <property type="protein sequence ID" value="EEY34595.1"/>
    <property type="molecule type" value="Genomic_DNA"/>
</dbReference>
<evidence type="ECO:0000256" key="1">
    <source>
        <dbReference type="SAM" id="Phobius"/>
    </source>
</evidence>
<evidence type="ECO:0000313" key="3">
    <source>
        <dbReference type="Proteomes" id="UP000004226"/>
    </source>
</evidence>
<keyword evidence="1" id="KW-1133">Transmembrane helix</keyword>